<dbReference type="KEGG" id="ggr:HKW67_17950"/>
<dbReference type="InterPro" id="IPR034660">
    <property type="entry name" value="DinB/YfiT-like"/>
</dbReference>
<dbReference type="Gene3D" id="1.20.120.450">
    <property type="entry name" value="dinb family like domain"/>
    <property type="match status" value="1"/>
</dbReference>
<dbReference type="AlphaFoldDB" id="A0A6M4IQQ6"/>
<protein>
    <submittedName>
        <fullName evidence="2">DinB family protein</fullName>
    </submittedName>
</protein>
<accession>A0A6M4IQQ6</accession>
<proteinExistence type="predicted"/>
<gene>
    <name evidence="2" type="ORF">HKW67_17950</name>
</gene>
<feature type="domain" description="DinB-like" evidence="1">
    <location>
        <begin position="15"/>
        <end position="173"/>
    </location>
</feature>
<keyword evidence="3" id="KW-1185">Reference proteome</keyword>
<dbReference type="SUPFAM" id="SSF109854">
    <property type="entry name" value="DinB/YfiT-like putative metalloenzymes"/>
    <property type="match status" value="1"/>
</dbReference>
<dbReference type="RefSeq" id="WP_171226698.1">
    <property type="nucleotide sequence ID" value="NZ_CP053085.1"/>
</dbReference>
<name>A0A6M4IQQ6_9BACT</name>
<dbReference type="InterPro" id="IPR024775">
    <property type="entry name" value="DinB-like"/>
</dbReference>
<evidence type="ECO:0000313" key="2">
    <source>
        <dbReference type="EMBL" id="QJR37264.1"/>
    </source>
</evidence>
<dbReference type="EMBL" id="CP053085">
    <property type="protein sequence ID" value="QJR37264.1"/>
    <property type="molecule type" value="Genomic_DNA"/>
</dbReference>
<dbReference type="Pfam" id="PF12867">
    <property type="entry name" value="DinB_2"/>
    <property type="match status" value="1"/>
</dbReference>
<dbReference type="Proteomes" id="UP000500938">
    <property type="component" value="Chromosome"/>
</dbReference>
<evidence type="ECO:0000313" key="3">
    <source>
        <dbReference type="Proteomes" id="UP000500938"/>
    </source>
</evidence>
<organism evidence="2 3">
    <name type="scientific">Gemmatimonas groenlandica</name>
    <dbReference type="NCBI Taxonomy" id="2732249"/>
    <lineage>
        <taxon>Bacteria</taxon>
        <taxon>Pseudomonadati</taxon>
        <taxon>Gemmatimonadota</taxon>
        <taxon>Gemmatimonadia</taxon>
        <taxon>Gemmatimonadales</taxon>
        <taxon>Gemmatimonadaceae</taxon>
        <taxon>Gemmatimonas</taxon>
    </lineage>
</organism>
<sequence length="179" mass="19235">MTQPTDSAAALRALLHHERANLLAQFESIPAELRATSAGEGEGGWSAAQIIEHCARVEGSVARMIAKSGEMPRTATPEELQSALLTERTIGWVRERTAKVEAPERVRPTGTLDADAAVAQLQASREALLVAFSTTDDAVLDGVAFPHPFLGPLTLRSWVELTAHHDARHAAQMAELRSA</sequence>
<evidence type="ECO:0000259" key="1">
    <source>
        <dbReference type="Pfam" id="PF12867"/>
    </source>
</evidence>
<reference evidence="2 3" key="1">
    <citation type="submission" date="2020-05" db="EMBL/GenBank/DDBJ databases">
        <title>Complete genome sequence of Gemmatimonas greenlandica TET16.</title>
        <authorList>
            <person name="Zeng Y."/>
        </authorList>
    </citation>
    <scope>NUCLEOTIDE SEQUENCE [LARGE SCALE GENOMIC DNA]</scope>
    <source>
        <strain evidence="2 3">TET16</strain>
    </source>
</reference>